<accession>A0A8R7UCA2</accession>
<name>A0A8R7UCA2_TRIUA</name>
<feature type="region of interest" description="Disordered" evidence="1">
    <location>
        <begin position="91"/>
        <end position="111"/>
    </location>
</feature>
<proteinExistence type="predicted"/>
<dbReference type="Gramene" id="TuG1812G0400003637.01.T02">
    <property type="protein sequence ID" value="TuG1812G0400003637.01.T02"/>
    <property type="gene ID" value="TuG1812G0400003637.01"/>
</dbReference>
<feature type="compositionally biased region" description="Pro residues" evidence="1">
    <location>
        <begin position="21"/>
        <end position="48"/>
    </location>
</feature>
<reference evidence="2" key="3">
    <citation type="submission" date="2022-06" db="UniProtKB">
        <authorList>
            <consortium name="EnsemblPlants"/>
        </authorList>
    </citation>
    <scope>IDENTIFICATION</scope>
</reference>
<keyword evidence="3" id="KW-1185">Reference proteome</keyword>
<sequence>PTSSPAPGIGRPHLLPRSWLAPPPPSPSLPAPPDPPSSPSLPAPPRPHLLPHSRRRPIPNLPGSACVDAGFAAALDVERAGVEERAFFLTSQRCPPPRPRSHNGGGPESLASKLRQPRIHGATPWKGQQHQQLWTCRLLPSLMHHARRPQGGKNTALLLPGSPWKGKEVNLFQYTIAEVFKNLSERGH</sequence>
<evidence type="ECO:0000313" key="3">
    <source>
        <dbReference type="Proteomes" id="UP000015106"/>
    </source>
</evidence>
<dbReference type="Proteomes" id="UP000015106">
    <property type="component" value="Chromosome 4"/>
</dbReference>
<feature type="region of interest" description="Disordered" evidence="1">
    <location>
        <begin position="1"/>
        <end position="57"/>
    </location>
</feature>
<evidence type="ECO:0000313" key="2">
    <source>
        <dbReference type="EnsemblPlants" id="TuG1812G0400003637.01.T02"/>
    </source>
</evidence>
<dbReference type="AlphaFoldDB" id="A0A8R7UCA2"/>
<protein>
    <submittedName>
        <fullName evidence="2">Uncharacterized protein</fullName>
    </submittedName>
</protein>
<organism evidence="2 3">
    <name type="scientific">Triticum urartu</name>
    <name type="common">Red wild einkorn</name>
    <name type="synonym">Crithodium urartu</name>
    <dbReference type="NCBI Taxonomy" id="4572"/>
    <lineage>
        <taxon>Eukaryota</taxon>
        <taxon>Viridiplantae</taxon>
        <taxon>Streptophyta</taxon>
        <taxon>Embryophyta</taxon>
        <taxon>Tracheophyta</taxon>
        <taxon>Spermatophyta</taxon>
        <taxon>Magnoliopsida</taxon>
        <taxon>Liliopsida</taxon>
        <taxon>Poales</taxon>
        <taxon>Poaceae</taxon>
        <taxon>BOP clade</taxon>
        <taxon>Pooideae</taxon>
        <taxon>Triticodae</taxon>
        <taxon>Triticeae</taxon>
        <taxon>Triticinae</taxon>
        <taxon>Triticum</taxon>
    </lineage>
</organism>
<reference evidence="3" key="1">
    <citation type="journal article" date="2013" name="Nature">
        <title>Draft genome of the wheat A-genome progenitor Triticum urartu.</title>
        <authorList>
            <person name="Ling H.Q."/>
            <person name="Zhao S."/>
            <person name="Liu D."/>
            <person name="Wang J."/>
            <person name="Sun H."/>
            <person name="Zhang C."/>
            <person name="Fan H."/>
            <person name="Li D."/>
            <person name="Dong L."/>
            <person name="Tao Y."/>
            <person name="Gao C."/>
            <person name="Wu H."/>
            <person name="Li Y."/>
            <person name="Cui Y."/>
            <person name="Guo X."/>
            <person name="Zheng S."/>
            <person name="Wang B."/>
            <person name="Yu K."/>
            <person name="Liang Q."/>
            <person name="Yang W."/>
            <person name="Lou X."/>
            <person name="Chen J."/>
            <person name="Feng M."/>
            <person name="Jian J."/>
            <person name="Zhang X."/>
            <person name="Luo G."/>
            <person name="Jiang Y."/>
            <person name="Liu J."/>
            <person name="Wang Z."/>
            <person name="Sha Y."/>
            <person name="Zhang B."/>
            <person name="Wu H."/>
            <person name="Tang D."/>
            <person name="Shen Q."/>
            <person name="Xue P."/>
            <person name="Zou S."/>
            <person name="Wang X."/>
            <person name="Liu X."/>
            <person name="Wang F."/>
            <person name="Yang Y."/>
            <person name="An X."/>
            <person name="Dong Z."/>
            <person name="Zhang K."/>
            <person name="Zhang X."/>
            <person name="Luo M.C."/>
            <person name="Dvorak J."/>
            <person name="Tong Y."/>
            <person name="Wang J."/>
            <person name="Yang H."/>
            <person name="Li Z."/>
            <person name="Wang D."/>
            <person name="Zhang A."/>
            <person name="Wang J."/>
        </authorList>
    </citation>
    <scope>NUCLEOTIDE SEQUENCE</scope>
    <source>
        <strain evidence="3">cv. G1812</strain>
    </source>
</reference>
<reference evidence="2" key="2">
    <citation type="submission" date="2018-03" db="EMBL/GenBank/DDBJ databases">
        <title>The Triticum urartu genome reveals the dynamic nature of wheat genome evolution.</title>
        <authorList>
            <person name="Ling H."/>
            <person name="Ma B."/>
            <person name="Shi X."/>
            <person name="Liu H."/>
            <person name="Dong L."/>
            <person name="Sun H."/>
            <person name="Cao Y."/>
            <person name="Gao Q."/>
            <person name="Zheng S."/>
            <person name="Li Y."/>
            <person name="Yu Y."/>
            <person name="Du H."/>
            <person name="Qi M."/>
            <person name="Li Y."/>
            <person name="Yu H."/>
            <person name="Cui Y."/>
            <person name="Wang N."/>
            <person name="Chen C."/>
            <person name="Wu H."/>
            <person name="Zhao Y."/>
            <person name="Zhang J."/>
            <person name="Li Y."/>
            <person name="Zhou W."/>
            <person name="Zhang B."/>
            <person name="Hu W."/>
            <person name="Eijk M."/>
            <person name="Tang J."/>
            <person name="Witsenboer H."/>
            <person name="Zhao S."/>
            <person name="Li Z."/>
            <person name="Zhang A."/>
            <person name="Wang D."/>
            <person name="Liang C."/>
        </authorList>
    </citation>
    <scope>NUCLEOTIDE SEQUENCE [LARGE SCALE GENOMIC DNA]</scope>
    <source>
        <strain evidence="2">cv. G1812</strain>
    </source>
</reference>
<dbReference type="EnsemblPlants" id="TuG1812G0400003637.01.T02">
    <property type="protein sequence ID" value="TuG1812G0400003637.01.T02"/>
    <property type="gene ID" value="TuG1812G0400003637.01"/>
</dbReference>
<evidence type="ECO:0000256" key="1">
    <source>
        <dbReference type="SAM" id="MobiDB-lite"/>
    </source>
</evidence>